<protein>
    <submittedName>
        <fullName evidence="1">Unannotated protein</fullName>
    </submittedName>
</protein>
<dbReference type="EMBL" id="CAFBOF010000001">
    <property type="protein sequence ID" value="CAB4968496.1"/>
    <property type="molecule type" value="Genomic_DNA"/>
</dbReference>
<organism evidence="1">
    <name type="scientific">freshwater metagenome</name>
    <dbReference type="NCBI Taxonomy" id="449393"/>
    <lineage>
        <taxon>unclassified sequences</taxon>
        <taxon>metagenomes</taxon>
        <taxon>ecological metagenomes</taxon>
    </lineage>
</organism>
<dbReference type="EMBL" id="CAFBMM010000001">
    <property type="protein sequence ID" value="CAB4894346.1"/>
    <property type="molecule type" value="Genomic_DNA"/>
</dbReference>
<name>A0A6J6RM79_9ZZZZ</name>
<evidence type="ECO:0000313" key="2">
    <source>
        <dbReference type="EMBL" id="CAB4894346.1"/>
    </source>
</evidence>
<dbReference type="EMBL" id="CAEZYK010000036">
    <property type="protein sequence ID" value="CAB4722944.1"/>
    <property type="molecule type" value="Genomic_DNA"/>
</dbReference>
<proteinExistence type="predicted"/>
<evidence type="ECO:0000313" key="3">
    <source>
        <dbReference type="EMBL" id="CAB4968496.1"/>
    </source>
</evidence>
<dbReference type="EMBL" id="CAFBPQ010000001">
    <property type="protein sequence ID" value="CAB5011093.1"/>
    <property type="molecule type" value="Genomic_DNA"/>
</dbReference>
<evidence type="ECO:0000313" key="1">
    <source>
        <dbReference type="EMBL" id="CAB4722944.1"/>
    </source>
</evidence>
<sequence length="134" mass="13859">MRKFIGVAVLVGVVSGLGLAPANASVATKQSAFCKAFTKLGSGPDGNSSAKQIKKWSKKLEKSAGSAPSDVQDAIKTMTNSANSFSGSVKKWSSSPQALEYAAASLEVSIYALEECTGLSQLGDLGKQLDKLSK</sequence>
<accession>A0A6J6RM79</accession>
<gene>
    <name evidence="1" type="ORF">UFOPK2683_00773</name>
    <name evidence="2" type="ORF">UFOPK3605_00107</name>
    <name evidence="3" type="ORF">UFOPK3897_00111</name>
    <name evidence="4" type="ORF">UFOPK4121_00048</name>
</gene>
<evidence type="ECO:0000313" key="4">
    <source>
        <dbReference type="EMBL" id="CAB5011093.1"/>
    </source>
</evidence>
<reference evidence="1" key="1">
    <citation type="submission" date="2020-05" db="EMBL/GenBank/DDBJ databases">
        <authorList>
            <person name="Chiriac C."/>
            <person name="Salcher M."/>
            <person name="Ghai R."/>
            <person name="Kavagutti S V."/>
        </authorList>
    </citation>
    <scope>NUCLEOTIDE SEQUENCE</scope>
</reference>
<dbReference type="AlphaFoldDB" id="A0A6J6RM79"/>